<protein>
    <submittedName>
        <fullName evidence="3">Uncharacterized protein</fullName>
    </submittedName>
</protein>
<dbReference type="AlphaFoldDB" id="A0A9W7AZA7"/>
<comment type="caution">
    <text evidence="3">The sequence shown here is derived from an EMBL/GenBank/DDBJ whole genome shotgun (WGS) entry which is preliminary data.</text>
</comment>
<evidence type="ECO:0000256" key="1">
    <source>
        <dbReference type="SAM" id="MobiDB-lite"/>
    </source>
</evidence>
<organism evidence="3 4">
    <name type="scientific">Triparma laevis f. longispina</name>
    <dbReference type="NCBI Taxonomy" id="1714387"/>
    <lineage>
        <taxon>Eukaryota</taxon>
        <taxon>Sar</taxon>
        <taxon>Stramenopiles</taxon>
        <taxon>Ochrophyta</taxon>
        <taxon>Bolidophyceae</taxon>
        <taxon>Parmales</taxon>
        <taxon>Triparmaceae</taxon>
        <taxon>Triparma</taxon>
    </lineage>
</organism>
<feature type="chain" id="PRO_5040984764" evidence="2">
    <location>
        <begin position="18"/>
        <end position="187"/>
    </location>
</feature>
<evidence type="ECO:0000313" key="3">
    <source>
        <dbReference type="EMBL" id="GMH76660.1"/>
    </source>
</evidence>
<feature type="signal peptide" evidence="2">
    <location>
        <begin position="1"/>
        <end position="17"/>
    </location>
</feature>
<proteinExistence type="predicted"/>
<dbReference type="EMBL" id="BRXW01000773">
    <property type="protein sequence ID" value="GMH76660.1"/>
    <property type="molecule type" value="Genomic_DNA"/>
</dbReference>
<dbReference type="OrthoDB" id="41962at2759"/>
<gene>
    <name evidence="3" type="ORF">TrLO_g9460</name>
</gene>
<accession>A0A9W7AZA7</accession>
<evidence type="ECO:0000256" key="2">
    <source>
        <dbReference type="SAM" id="SignalP"/>
    </source>
</evidence>
<reference evidence="4" key="1">
    <citation type="journal article" date="2023" name="Commun. Biol.">
        <title>Genome analysis of Parmales, the sister group of diatoms, reveals the evolutionary specialization of diatoms from phago-mixotrophs to photoautotrophs.</title>
        <authorList>
            <person name="Ban H."/>
            <person name="Sato S."/>
            <person name="Yoshikawa S."/>
            <person name="Yamada K."/>
            <person name="Nakamura Y."/>
            <person name="Ichinomiya M."/>
            <person name="Sato N."/>
            <person name="Blanc-Mathieu R."/>
            <person name="Endo H."/>
            <person name="Kuwata A."/>
            <person name="Ogata H."/>
        </authorList>
    </citation>
    <scope>NUCLEOTIDE SEQUENCE [LARGE SCALE GENOMIC DNA]</scope>
    <source>
        <strain evidence="4">NIES 3700</strain>
    </source>
</reference>
<keyword evidence="4" id="KW-1185">Reference proteome</keyword>
<sequence length="187" mass="20321">MKLALLTTLLMATAVNSFVSPALPVASRSALFAKNGPPPKKGGKGGTIASTIFNMDLWKDRKDSNDYGARGKKKLTVGKISSGKSYVPAGLTAAQYNSVRGKDQAKKDKNYARNVAKAGKFEDYTDFYVKRGTDTKGSWIKDVTRGHRMVKTKYDYSGKGQPNYADMKQPEGITGKTTGKKVLGKKK</sequence>
<dbReference type="Proteomes" id="UP001165122">
    <property type="component" value="Unassembled WGS sequence"/>
</dbReference>
<feature type="compositionally biased region" description="Basic residues" evidence="1">
    <location>
        <begin position="178"/>
        <end position="187"/>
    </location>
</feature>
<name>A0A9W7AZA7_9STRA</name>
<evidence type="ECO:0000313" key="4">
    <source>
        <dbReference type="Proteomes" id="UP001165122"/>
    </source>
</evidence>
<feature type="region of interest" description="Disordered" evidence="1">
    <location>
        <begin position="157"/>
        <end position="187"/>
    </location>
</feature>
<keyword evidence="2" id="KW-0732">Signal</keyword>